<reference evidence="12 13" key="1">
    <citation type="submission" date="2021-06" db="EMBL/GenBank/DDBJ databases">
        <authorList>
            <person name="Palmer J.M."/>
        </authorList>
    </citation>
    <scope>NUCLEOTIDE SEQUENCE [LARGE SCALE GENOMIC DNA]</scope>
    <source>
        <strain evidence="12 13">MEX-2019</strain>
        <tissue evidence="12">Muscle</tissue>
    </source>
</reference>
<dbReference type="EC" id="3.4.21.4" evidence="9"/>
<dbReference type="GO" id="GO:0005576">
    <property type="term" value="C:extracellular region"/>
    <property type="evidence" value="ECO:0007669"/>
    <property type="project" value="UniProtKB-SubCell"/>
</dbReference>
<protein>
    <recommendedName>
        <fullName evidence="9">trypsin</fullName>
        <ecNumber evidence="9">3.4.21.4</ecNumber>
    </recommendedName>
</protein>
<evidence type="ECO:0000313" key="12">
    <source>
        <dbReference type="EMBL" id="KAK5623582.1"/>
    </source>
</evidence>
<evidence type="ECO:0000256" key="6">
    <source>
        <dbReference type="ARBA" id="ARBA00023145"/>
    </source>
</evidence>
<dbReference type="GO" id="GO:0004252">
    <property type="term" value="F:serine-type endopeptidase activity"/>
    <property type="evidence" value="ECO:0007669"/>
    <property type="project" value="UniProtKB-EC"/>
</dbReference>
<evidence type="ECO:0000313" key="13">
    <source>
        <dbReference type="Proteomes" id="UP001311232"/>
    </source>
</evidence>
<proteinExistence type="predicted"/>
<dbReference type="PROSITE" id="PS00134">
    <property type="entry name" value="TRYPSIN_HIS"/>
    <property type="match status" value="1"/>
</dbReference>
<organism evidence="12 13">
    <name type="scientific">Crenichthys baileyi</name>
    <name type="common">White River springfish</name>
    <dbReference type="NCBI Taxonomy" id="28760"/>
    <lineage>
        <taxon>Eukaryota</taxon>
        <taxon>Metazoa</taxon>
        <taxon>Chordata</taxon>
        <taxon>Craniata</taxon>
        <taxon>Vertebrata</taxon>
        <taxon>Euteleostomi</taxon>
        <taxon>Actinopterygii</taxon>
        <taxon>Neopterygii</taxon>
        <taxon>Teleostei</taxon>
        <taxon>Neoteleostei</taxon>
        <taxon>Acanthomorphata</taxon>
        <taxon>Ovalentaria</taxon>
        <taxon>Atherinomorphae</taxon>
        <taxon>Cyprinodontiformes</taxon>
        <taxon>Goodeidae</taxon>
        <taxon>Crenichthys</taxon>
    </lineage>
</organism>
<dbReference type="InterPro" id="IPR001254">
    <property type="entry name" value="Trypsin_dom"/>
</dbReference>
<dbReference type="Proteomes" id="UP001311232">
    <property type="component" value="Unassembled WGS sequence"/>
</dbReference>
<dbReference type="CDD" id="cd00190">
    <property type="entry name" value="Tryp_SPc"/>
    <property type="match status" value="1"/>
</dbReference>
<sequence>MDQAERIPQEQNRGCSSASLWEYMFTRTDGDAGLSSDSESEREEVEEIDDSDYITLENIPNFQLTITQDEDDEDSFGLVAEDQEPLVLVLTFNSQAQAGKIIGGHKAVAHSRPYMVFVESYDANGEKDHCGGFLVSEEFVMTAAHCKAESYKVCVGMDDYSDKDKLCLSVKHDFPHGKYNETTLTNDIMLLKLSTRVIFNKNVKPIRLADMSDSVPKTCLVSGWGVTSNDNNWMSSKLMEVNVMLIDNDLCDEENVYCSTGEKGPGEGDSGGPLVCEDGKAYGVISAKANALQLYKYTKIPDNMEWIDELMKLN</sequence>
<evidence type="ECO:0000256" key="7">
    <source>
        <dbReference type="ARBA" id="ARBA00023157"/>
    </source>
</evidence>
<keyword evidence="7" id="KW-1015">Disulfide bond</keyword>
<dbReference type="InterPro" id="IPR018114">
    <property type="entry name" value="TRYPSIN_HIS"/>
</dbReference>
<dbReference type="InterPro" id="IPR009003">
    <property type="entry name" value="Peptidase_S1_PA"/>
</dbReference>
<comment type="subcellular location">
    <subcellularLocation>
        <location evidence="1">Secreted</location>
        <location evidence="1">Extracellular space</location>
    </subcellularLocation>
</comment>
<dbReference type="InterPro" id="IPR033116">
    <property type="entry name" value="TRYPSIN_SER"/>
</dbReference>
<comment type="caution">
    <text evidence="12">The sequence shown here is derived from an EMBL/GenBank/DDBJ whole genome shotgun (WGS) entry which is preliminary data.</text>
</comment>
<dbReference type="AlphaFoldDB" id="A0AAV9SSS8"/>
<evidence type="ECO:0000256" key="8">
    <source>
        <dbReference type="ARBA" id="ARBA00036320"/>
    </source>
</evidence>
<keyword evidence="3" id="KW-0732">Signal</keyword>
<keyword evidence="5 10" id="KW-0720">Serine protease</keyword>
<dbReference type="SMART" id="SM00020">
    <property type="entry name" value="Tryp_SPc"/>
    <property type="match status" value="1"/>
</dbReference>
<evidence type="ECO:0000256" key="5">
    <source>
        <dbReference type="ARBA" id="ARBA00022825"/>
    </source>
</evidence>
<keyword evidence="2 10" id="KW-0645">Protease</keyword>
<dbReference type="PRINTS" id="PR00722">
    <property type="entry name" value="CHYMOTRYPSIN"/>
</dbReference>
<dbReference type="FunFam" id="2.40.10.10:FF:000005">
    <property type="entry name" value="Serine protease 37"/>
    <property type="match status" value="1"/>
</dbReference>
<dbReference type="Gene3D" id="2.40.10.10">
    <property type="entry name" value="Trypsin-like serine proteases"/>
    <property type="match status" value="2"/>
</dbReference>
<dbReference type="InterPro" id="IPR043504">
    <property type="entry name" value="Peptidase_S1_PA_chymotrypsin"/>
</dbReference>
<dbReference type="PANTHER" id="PTHR24271">
    <property type="entry name" value="KALLIKREIN-RELATED"/>
    <property type="match status" value="1"/>
</dbReference>
<name>A0AAV9SSS8_9TELE</name>
<dbReference type="SUPFAM" id="SSF50494">
    <property type="entry name" value="Trypsin-like serine proteases"/>
    <property type="match status" value="1"/>
</dbReference>
<evidence type="ECO:0000256" key="2">
    <source>
        <dbReference type="ARBA" id="ARBA00022670"/>
    </source>
</evidence>
<keyword evidence="13" id="KW-1185">Reference proteome</keyword>
<keyword evidence="4 10" id="KW-0378">Hydrolase</keyword>
<accession>A0AAV9SSS8</accession>
<evidence type="ECO:0000256" key="1">
    <source>
        <dbReference type="ARBA" id="ARBA00004239"/>
    </source>
</evidence>
<dbReference type="PROSITE" id="PS50240">
    <property type="entry name" value="TRYPSIN_DOM"/>
    <property type="match status" value="1"/>
</dbReference>
<dbReference type="PROSITE" id="PS00135">
    <property type="entry name" value="TRYPSIN_SER"/>
    <property type="match status" value="1"/>
</dbReference>
<evidence type="ECO:0000256" key="10">
    <source>
        <dbReference type="RuleBase" id="RU363034"/>
    </source>
</evidence>
<dbReference type="GO" id="GO:0006508">
    <property type="term" value="P:proteolysis"/>
    <property type="evidence" value="ECO:0007669"/>
    <property type="project" value="UniProtKB-KW"/>
</dbReference>
<feature type="domain" description="Peptidase S1" evidence="11">
    <location>
        <begin position="101"/>
        <end position="312"/>
    </location>
</feature>
<evidence type="ECO:0000256" key="3">
    <source>
        <dbReference type="ARBA" id="ARBA00022729"/>
    </source>
</evidence>
<dbReference type="Pfam" id="PF00089">
    <property type="entry name" value="Trypsin"/>
    <property type="match status" value="1"/>
</dbReference>
<evidence type="ECO:0000256" key="9">
    <source>
        <dbReference type="ARBA" id="ARBA00038868"/>
    </source>
</evidence>
<dbReference type="InterPro" id="IPR001314">
    <property type="entry name" value="Peptidase_S1A"/>
</dbReference>
<gene>
    <name evidence="12" type="ORF">CRENBAI_011576</name>
</gene>
<keyword evidence="6" id="KW-0865">Zymogen</keyword>
<dbReference type="EMBL" id="JAHHUM010000023">
    <property type="protein sequence ID" value="KAK5623582.1"/>
    <property type="molecule type" value="Genomic_DNA"/>
</dbReference>
<dbReference type="PANTHER" id="PTHR24271:SF81">
    <property type="entry name" value="GRANZYME B"/>
    <property type="match status" value="1"/>
</dbReference>
<evidence type="ECO:0000259" key="11">
    <source>
        <dbReference type="PROSITE" id="PS50240"/>
    </source>
</evidence>
<evidence type="ECO:0000256" key="4">
    <source>
        <dbReference type="ARBA" id="ARBA00022801"/>
    </source>
</evidence>
<comment type="catalytic activity">
    <reaction evidence="8">
        <text>Preferential cleavage: Arg-|-Xaa, Lys-|-Xaa.</text>
        <dbReference type="EC" id="3.4.21.4"/>
    </reaction>
</comment>